<dbReference type="KEGG" id="fno:Fnod_1660"/>
<dbReference type="STRING" id="381764.Fnod_1660"/>
<evidence type="ECO:0000313" key="3">
    <source>
        <dbReference type="Proteomes" id="UP000002415"/>
    </source>
</evidence>
<evidence type="ECO:0000313" key="2">
    <source>
        <dbReference type="EMBL" id="ABS61495.1"/>
    </source>
</evidence>
<dbReference type="SUPFAM" id="SSF51556">
    <property type="entry name" value="Metallo-dependent hydrolases"/>
    <property type="match status" value="1"/>
</dbReference>
<dbReference type="PANTHER" id="PTHR22642">
    <property type="entry name" value="IMIDAZOLONEPROPIONASE"/>
    <property type="match status" value="1"/>
</dbReference>
<dbReference type="GO" id="GO:0016810">
    <property type="term" value="F:hydrolase activity, acting on carbon-nitrogen (but not peptide) bonds"/>
    <property type="evidence" value="ECO:0007669"/>
    <property type="project" value="InterPro"/>
</dbReference>
<dbReference type="Gene3D" id="3.20.20.140">
    <property type="entry name" value="Metal-dependent hydrolases"/>
    <property type="match status" value="1"/>
</dbReference>
<dbReference type="PANTHER" id="PTHR22642:SF2">
    <property type="entry name" value="PROTEIN LONG AFTER FAR-RED 3"/>
    <property type="match status" value="1"/>
</dbReference>
<dbReference type="Gene3D" id="3.10.310.70">
    <property type="match status" value="1"/>
</dbReference>
<dbReference type="HOGENOM" id="CLU_009942_3_1_0"/>
<reference evidence="2 3" key="1">
    <citation type="submission" date="2007-07" db="EMBL/GenBank/DDBJ databases">
        <title>Complete sequence of Fervidobacterium nodosum Rt17-B1.</title>
        <authorList>
            <consortium name="US DOE Joint Genome Institute"/>
            <person name="Copeland A."/>
            <person name="Lucas S."/>
            <person name="Lapidus A."/>
            <person name="Barry K."/>
            <person name="Glavina del Rio T."/>
            <person name="Dalin E."/>
            <person name="Tice H."/>
            <person name="Pitluck S."/>
            <person name="Saunders E."/>
            <person name="Brettin T."/>
            <person name="Bruce D."/>
            <person name="Detter J.C."/>
            <person name="Han C."/>
            <person name="Schmutz J."/>
            <person name="Larimer F."/>
            <person name="Land M."/>
            <person name="Hauser L."/>
            <person name="Kyrpides N."/>
            <person name="Mikhailova N."/>
            <person name="Nelson K."/>
            <person name="Gogarten J.P."/>
            <person name="Noll K."/>
            <person name="Richardson P."/>
        </authorList>
    </citation>
    <scope>NUCLEOTIDE SEQUENCE [LARGE SCALE GENOMIC DNA]</scope>
    <source>
        <strain evidence="3">ATCC 35602 / DSM 5306 / Rt17-B1</strain>
    </source>
</reference>
<dbReference type="AlphaFoldDB" id="A7HNL2"/>
<dbReference type="OrthoDB" id="9767366at2"/>
<organism evidence="2 3">
    <name type="scientific">Fervidobacterium nodosum (strain ATCC 35602 / DSM 5306 / Rt17-B1)</name>
    <dbReference type="NCBI Taxonomy" id="381764"/>
    <lineage>
        <taxon>Bacteria</taxon>
        <taxon>Thermotogati</taxon>
        <taxon>Thermotogota</taxon>
        <taxon>Thermotogae</taxon>
        <taxon>Thermotogales</taxon>
        <taxon>Fervidobacteriaceae</taxon>
        <taxon>Fervidobacterium</taxon>
    </lineage>
</organism>
<name>A7HNL2_FERNB</name>
<dbReference type="Gene3D" id="2.30.40.10">
    <property type="entry name" value="Urease, subunit C, domain 1"/>
    <property type="match status" value="1"/>
</dbReference>
<proteinExistence type="predicted"/>
<accession>A7HNL2</accession>
<dbReference type="Pfam" id="PF07969">
    <property type="entry name" value="Amidohydro_3"/>
    <property type="match status" value="1"/>
</dbReference>
<dbReference type="RefSeq" id="WP_011994786.1">
    <property type="nucleotide sequence ID" value="NC_009718.1"/>
</dbReference>
<dbReference type="InterPro" id="IPR011059">
    <property type="entry name" value="Metal-dep_hydrolase_composite"/>
</dbReference>
<protein>
    <submittedName>
        <fullName evidence="2">Amidohydrolase 3</fullName>
    </submittedName>
</protein>
<keyword evidence="2" id="KW-0378">Hydrolase</keyword>
<dbReference type="InterPro" id="IPR013108">
    <property type="entry name" value="Amidohydro_3"/>
</dbReference>
<feature type="domain" description="Amidohydrolase 3" evidence="1">
    <location>
        <begin position="38"/>
        <end position="419"/>
    </location>
</feature>
<sequence>MIVKNGLVWNGRSFEKKDLFIQNGQFVNANNYTEAGPVVDATGLFVLPGFVDSHAHIIGTGMKILTHDMSKEKIEDILSPNVKENFIIARGWEELPENYYLQLANIIQKPIILVRKCGHVAWINNYLKSKLNYKENLIYESAIDQVWKYFGDEFYENAFRIGQKEFLKYGVTQVHSDDFHGISFESLKKLLEKSQIRVFEKLCTNEPWKYKFGEFGISKVKGIKIYADGSLGARTAYMFEPYVDTNDFGLFTVPENIDEIINYAEKNNLQLNIHAIGDKALHKIITILEKHDVKQKHRLIHLQFVKMDDFGKLKKFYLSVQPHFYYEDLDMLIYVRYELAYPFLKMYQSGYDIAFSTDSPVSPVDPRYVLESALKMGFSKADAIKLYTENGARMADIKAGKIEEGYLADFCLYEDDPFTNLPISVFIGGKETKEE</sequence>
<dbReference type="InterPro" id="IPR032466">
    <property type="entry name" value="Metal_Hydrolase"/>
</dbReference>
<evidence type="ECO:0000259" key="1">
    <source>
        <dbReference type="Pfam" id="PF07969"/>
    </source>
</evidence>
<dbReference type="EMBL" id="CP000771">
    <property type="protein sequence ID" value="ABS61495.1"/>
    <property type="molecule type" value="Genomic_DNA"/>
</dbReference>
<gene>
    <name evidence="2" type="ordered locus">Fnod_1660</name>
</gene>
<keyword evidence="3" id="KW-1185">Reference proteome</keyword>
<dbReference type="SUPFAM" id="SSF51338">
    <property type="entry name" value="Composite domain of metallo-dependent hydrolases"/>
    <property type="match status" value="1"/>
</dbReference>
<dbReference type="Proteomes" id="UP000002415">
    <property type="component" value="Chromosome"/>
</dbReference>
<reference evidence="2 3" key="2">
    <citation type="journal article" date="2009" name="Proc. Natl. Acad. Sci. U.S.A.">
        <title>On the chimeric nature, thermophilic origin, and phylogenetic placement of the Thermotogales.</title>
        <authorList>
            <person name="Zhaxybayeva O."/>
            <person name="Swithers K.S."/>
            <person name="Lapierre P."/>
            <person name="Fournier G.P."/>
            <person name="Bickhart D.M."/>
            <person name="DeBoy R.T."/>
            <person name="Nelson K.E."/>
            <person name="Nesbo C.L."/>
            <person name="Doolittle W.F."/>
            <person name="Gogarten J.P."/>
            <person name="Noll K.M."/>
        </authorList>
    </citation>
    <scope>NUCLEOTIDE SEQUENCE [LARGE SCALE GENOMIC DNA]</scope>
    <source>
        <strain evidence="3">ATCC 35602 / DSM 5306 / Rt17-B1</strain>
    </source>
</reference>
<dbReference type="eggNOG" id="COG1574">
    <property type="taxonomic scope" value="Bacteria"/>
</dbReference>